<name>A0A498K6X9_MALDO</name>
<gene>
    <name evidence="1" type="ORF">DVH24_015393</name>
</gene>
<evidence type="ECO:0000313" key="2">
    <source>
        <dbReference type="Proteomes" id="UP000290289"/>
    </source>
</evidence>
<sequence>MVLEHVVVSRVKPNGHTCSMSPELLKISPHVRERIENESHINKKMDLACAYNGTSTSSKNTYMIGIP</sequence>
<comment type="caution">
    <text evidence="1">The sequence shown here is derived from an EMBL/GenBank/DDBJ whole genome shotgun (WGS) entry which is preliminary data.</text>
</comment>
<dbReference type="EMBL" id="RDQH01000330">
    <property type="protein sequence ID" value="RXI02044.1"/>
    <property type="molecule type" value="Genomic_DNA"/>
</dbReference>
<organism evidence="1 2">
    <name type="scientific">Malus domestica</name>
    <name type="common">Apple</name>
    <name type="synonym">Pyrus malus</name>
    <dbReference type="NCBI Taxonomy" id="3750"/>
    <lineage>
        <taxon>Eukaryota</taxon>
        <taxon>Viridiplantae</taxon>
        <taxon>Streptophyta</taxon>
        <taxon>Embryophyta</taxon>
        <taxon>Tracheophyta</taxon>
        <taxon>Spermatophyta</taxon>
        <taxon>Magnoliopsida</taxon>
        <taxon>eudicotyledons</taxon>
        <taxon>Gunneridae</taxon>
        <taxon>Pentapetalae</taxon>
        <taxon>rosids</taxon>
        <taxon>fabids</taxon>
        <taxon>Rosales</taxon>
        <taxon>Rosaceae</taxon>
        <taxon>Amygdaloideae</taxon>
        <taxon>Maleae</taxon>
        <taxon>Malus</taxon>
    </lineage>
</organism>
<accession>A0A498K6X9</accession>
<proteinExistence type="predicted"/>
<reference evidence="1 2" key="1">
    <citation type="submission" date="2018-10" db="EMBL/GenBank/DDBJ databases">
        <title>A high-quality apple genome assembly.</title>
        <authorList>
            <person name="Hu J."/>
        </authorList>
    </citation>
    <scope>NUCLEOTIDE SEQUENCE [LARGE SCALE GENOMIC DNA]</scope>
    <source>
        <strain evidence="2">cv. HFTH1</strain>
        <tissue evidence="1">Young leaf</tissue>
    </source>
</reference>
<protein>
    <submittedName>
        <fullName evidence="1">Uncharacterized protein</fullName>
    </submittedName>
</protein>
<dbReference type="Proteomes" id="UP000290289">
    <property type="component" value="Chromosome 4"/>
</dbReference>
<evidence type="ECO:0000313" key="1">
    <source>
        <dbReference type="EMBL" id="RXI02044.1"/>
    </source>
</evidence>
<dbReference type="AlphaFoldDB" id="A0A498K6X9"/>
<keyword evidence="2" id="KW-1185">Reference proteome</keyword>